<evidence type="ECO:0000256" key="5">
    <source>
        <dbReference type="ARBA" id="ARBA00023237"/>
    </source>
</evidence>
<dbReference type="InterPro" id="IPR011990">
    <property type="entry name" value="TPR-like_helical_dom_sf"/>
</dbReference>
<evidence type="ECO:0000259" key="6">
    <source>
        <dbReference type="Pfam" id="PF07980"/>
    </source>
</evidence>
<name>A0ABV5GSG2_9FLAO</name>
<dbReference type="Pfam" id="PF14322">
    <property type="entry name" value="SusD-like_3"/>
    <property type="match status" value="1"/>
</dbReference>
<dbReference type="RefSeq" id="WP_236452989.1">
    <property type="nucleotide sequence ID" value="NZ_CBCSGE010000019.1"/>
</dbReference>
<comment type="similarity">
    <text evidence="2">Belongs to the SusD family.</text>
</comment>
<protein>
    <submittedName>
        <fullName evidence="8">RagB/SusD family nutrient uptake outer membrane protein</fullName>
    </submittedName>
</protein>
<dbReference type="EMBL" id="JBHMEY010000071">
    <property type="protein sequence ID" value="MFB9098283.1"/>
    <property type="molecule type" value="Genomic_DNA"/>
</dbReference>
<evidence type="ECO:0000256" key="3">
    <source>
        <dbReference type="ARBA" id="ARBA00022729"/>
    </source>
</evidence>
<comment type="caution">
    <text evidence="8">The sequence shown here is derived from an EMBL/GenBank/DDBJ whole genome shotgun (WGS) entry which is preliminary data.</text>
</comment>
<evidence type="ECO:0000256" key="2">
    <source>
        <dbReference type="ARBA" id="ARBA00006275"/>
    </source>
</evidence>
<dbReference type="SUPFAM" id="SSF48452">
    <property type="entry name" value="TPR-like"/>
    <property type="match status" value="1"/>
</dbReference>
<evidence type="ECO:0000259" key="7">
    <source>
        <dbReference type="Pfam" id="PF14322"/>
    </source>
</evidence>
<keyword evidence="3" id="KW-0732">Signal</keyword>
<organism evidence="8 9">
    <name type="scientific">Flavobacterium jumunjinense</name>
    <dbReference type="NCBI Taxonomy" id="998845"/>
    <lineage>
        <taxon>Bacteria</taxon>
        <taxon>Pseudomonadati</taxon>
        <taxon>Bacteroidota</taxon>
        <taxon>Flavobacteriia</taxon>
        <taxon>Flavobacteriales</taxon>
        <taxon>Flavobacteriaceae</taxon>
        <taxon>Flavobacterium</taxon>
    </lineage>
</organism>
<proteinExistence type="inferred from homology"/>
<dbReference type="InterPro" id="IPR033985">
    <property type="entry name" value="SusD-like_N"/>
</dbReference>
<evidence type="ECO:0000313" key="8">
    <source>
        <dbReference type="EMBL" id="MFB9098283.1"/>
    </source>
</evidence>
<comment type="subcellular location">
    <subcellularLocation>
        <location evidence="1">Cell outer membrane</location>
    </subcellularLocation>
</comment>
<gene>
    <name evidence="8" type="ORF">ACFFVF_17370</name>
</gene>
<evidence type="ECO:0000313" key="9">
    <source>
        <dbReference type="Proteomes" id="UP001589607"/>
    </source>
</evidence>
<dbReference type="Gene3D" id="1.25.40.390">
    <property type="match status" value="1"/>
</dbReference>
<dbReference type="InterPro" id="IPR012944">
    <property type="entry name" value="SusD_RagB_dom"/>
</dbReference>
<dbReference type="Proteomes" id="UP001589607">
    <property type="component" value="Unassembled WGS sequence"/>
</dbReference>
<keyword evidence="4" id="KW-0472">Membrane</keyword>
<keyword evidence="5" id="KW-0998">Cell outer membrane</keyword>
<sequence>MKRIFYSFIFLVIASLAFVSCDVESYLSEPQPTDEVAGSVVTPELALVGMYGAYRDFYGGAHDVATSKSFDLGSEVMGRDLQVPDFNWYIFEHRWDVVASANARRNVYIWEMFYKLVFHANNVMYVLDINSDGMSQDRIDAYRGQALSMRALAFYNLVRTFQFTYAKNPNLPGIPLDLSVADAVGKPRGTVQQVYDQIYSDLNEAISLLGTNRFGDKYRVNVNVAKGIFARVALEKQDYTRAQQMAADAQVGFPLMDNTTYVAGFNDYNNAEWLWGFPFIASENWGFASFYSFIDHDRAAGYKDIFINSDFYNLFGANDIRRSLIVTTGQTLASGKMYRTRKFRDVSDLTGNLVCMRASEMKLIEIEAKAHSNLVGAKQDLLTFQLLRDPDAVLSTAADLNTFIDEVLVERRKELYGEIGVDFYDMKRHQKSMQRVGNATRAVVGYGIFDVVPATSNNWNMLIPQREIDLNPNISQSDQNPVD</sequence>
<feature type="domain" description="SusD-like N-terminal" evidence="7">
    <location>
        <begin position="86"/>
        <end position="234"/>
    </location>
</feature>
<feature type="domain" description="RagB/SusD" evidence="6">
    <location>
        <begin position="336"/>
        <end position="476"/>
    </location>
</feature>
<reference evidence="8 9" key="1">
    <citation type="submission" date="2024-09" db="EMBL/GenBank/DDBJ databases">
        <authorList>
            <person name="Sun Q."/>
            <person name="Mori K."/>
        </authorList>
    </citation>
    <scope>NUCLEOTIDE SEQUENCE [LARGE SCALE GENOMIC DNA]</scope>
    <source>
        <strain evidence="8 9">CECT 7955</strain>
    </source>
</reference>
<keyword evidence="9" id="KW-1185">Reference proteome</keyword>
<accession>A0ABV5GSG2</accession>
<dbReference type="Pfam" id="PF07980">
    <property type="entry name" value="SusD_RagB"/>
    <property type="match status" value="1"/>
</dbReference>
<evidence type="ECO:0000256" key="4">
    <source>
        <dbReference type="ARBA" id="ARBA00023136"/>
    </source>
</evidence>
<dbReference type="PROSITE" id="PS51257">
    <property type="entry name" value="PROKAR_LIPOPROTEIN"/>
    <property type="match status" value="1"/>
</dbReference>
<evidence type="ECO:0000256" key="1">
    <source>
        <dbReference type="ARBA" id="ARBA00004442"/>
    </source>
</evidence>